<dbReference type="InterPro" id="IPR025476">
    <property type="entry name" value="Helitron_helicase-like"/>
</dbReference>
<keyword evidence="1" id="KW-0067">ATP-binding</keyword>
<sequence>MILKMETARHARQRRRIIMYKKRMVNKFCSINMEASKKRECGSSRSPESNKPISIPQPKSYAYSHSVVGLNGDVITTTTVAVEEDLSHLLPTTELAAKVPLQRKTNGTDIQGTKELRKGPSHRESKVKLPYLKPPPPELQELLQHSEHYKANIRRFNSIFAMTSMGGNIDLRVNQGRGPYIFRLNGQNHHRIGSLLPVVGDKPRFAQLYIHDTANEIANRLSALNKNESHCDLDPAVVQILLKMLDENNALVKTFRMARDRFKESDMHSVRLQLISSRSTDGREQNMPTCSEVAAIIVGDVSEENMHRDIIIENRSGLLQRINEVHPKFMAMQYPLLFPYGEDGFRNGILKRGLGGNAPLTEDFVTMQEYYAYRLQQRQNEGQTLILARRLRQQFQVDAYTCVEEYRLIWIRNNQLQLRSEVYFGLKDAVFKGDTTPSSVGKRIVLPSSFTGSPRYMIQNYQDAMAICRWAGYPDLFITFTCNPKWPEIETFLSLIPGQRPEDRPDIIARVNYTVEWQKRGLPHAHILLYLYPDDKHPTPAEIDNIISAELPDKLTDPGDYEAVKQYMIHGPCGAANPRSPCMVDNKCMKHFPKKVYNDTVIDEDGYPIYRRRDDGKMVEKNGVLLDNRFVVPYNIDPINPASESHHITNIDEIKTYLDCRYISASEACWRLFEFDIQYREPAVERLSFHLEDEQIITFKDSDYLDNVLQRPDITKTKFTEWMKTNEMSNTARSLTYCDFPTKWVWHRKEKEWRPRKSGRCIGRIFHAHPTSGERFYLRMLLNVVKGARSFKEIRTVDGVVHPNYRTACYAHGLLDGDKEWDDAIKQASNWASGRQLRELFATLLMFCEVSDPHGLWVANWELLSDDILYRQKRILIENRNRLLQEELDFDRVDLAAKHLSLLNGLNVDQRKIYDIVIEDVATNSGGLYFVYGHGGTGKTYLWKTLISCLRSQGKIVLAMASSGIAALLLPGGRTAHSRLQIPIIVTEESTCGIKQGTHAAELMTKVSLIIWDEAPMAHRYCFEAVDRSLRDILRFTNTNSVNKPFGGKTVVLGGDFRQILPVVAKGQREDIVDASINRSYLWKFCKVFTLTQNMRLKQCNEDCKDFAEWILTLGNGEVDEVDNQSNVVIPSDLLIDAGDHPIHSIVIATYPDLHNKYTDGKYLEERSILAPTNDIVNEINDYMIDLLSPDTETYFSADSICKSSSYIQNEDVLYPVEFLNSLKFPGIPNHKLRLAVGLPIMLLRNLNQSNGLCNGTRLVVSQLSKWVIEAKIITGSHVGQKVFIPRIVLSPSETKWPFVLKRRQFPVCVCFAMTINKSQGQSLKHVGLFLPKPVFSHGQLYVAVSRVTTRNGLKILITDTDSKSSSVTKNIVYKEVFGNLHAEIKQ</sequence>
<comment type="cofactor">
    <cofactor evidence="1">
        <name>Mg(2+)</name>
        <dbReference type="ChEBI" id="CHEBI:18420"/>
    </cofactor>
</comment>
<gene>
    <name evidence="6" type="ORF">FSB_LOCUS60527</name>
</gene>
<dbReference type="SUPFAM" id="SSF52540">
    <property type="entry name" value="P-loop containing nucleoside triphosphate hydrolases"/>
    <property type="match status" value="2"/>
</dbReference>
<reference evidence="6" key="1">
    <citation type="submission" date="2018-02" db="EMBL/GenBank/DDBJ databases">
        <authorList>
            <person name="Cohen D.B."/>
            <person name="Kent A.D."/>
        </authorList>
    </citation>
    <scope>NUCLEOTIDE SEQUENCE</scope>
</reference>
<feature type="compositionally biased region" description="Polar residues" evidence="2">
    <location>
        <begin position="43"/>
        <end position="52"/>
    </location>
</feature>
<dbReference type="EMBL" id="OIVN01006415">
    <property type="protein sequence ID" value="SPD32645.1"/>
    <property type="molecule type" value="Genomic_DNA"/>
</dbReference>
<dbReference type="PANTHER" id="PTHR10492">
    <property type="match status" value="1"/>
</dbReference>
<dbReference type="GO" id="GO:0006310">
    <property type="term" value="P:DNA recombination"/>
    <property type="evidence" value="ECO:0007669"/>
    <property type="project" value="UniProtKB-KW"/>
</dbReference>
<keyword evidence="1" id="KW-0227">DNA damage</keyword>
<dbReference type="PANTHER" id="PTHR10492:SF101">
    <property type="entry name" value="ATP-DEPENDENT DNA HELICASE"/>
    <property type="match status" value="1"/>
</dbReference>
<evidence type="ECO:0000259" key="4">
    <source>
        <dbReference type="Pfam" id="PF14214"/>
    </source>
</evidence>
<evidence type="ECO:0000256" key="2">
    <source>
        <dbReference type="SAM" id="MobiDB-lite"/>
    </source>
</evidence>
<keyword evidence="1" id="KW-0234">DNA repair</keyword>
<dbReference type="Pfam" id="PF21530">
    <property type="entry name" value="Pif1_2B_dom"/>
    <property type="match status" value="1"/>
</dbReference>
<keyword evidence="1" id="KW-0547">Nucleotide-binding</keyword>
<dbReference type="InterPro" id="IPR027417">
    <property type="entry name" value="P-loop_NTPase"/>
</dbReference>
<dbReference type="Pfam" id="PF14214">
    <property type="entry name" value="Helitron_like_N"/>
    <property type="match status" value="1"/>
</dbReference>
<feature type="region of interest" description="Disordered" evidence="2">
    <location>
        <begin position="37"/>
        <end position="57"/>
    </location>
</feature>
<evidence type="ECO:0000256" key="1">
    <source>
        <dbReference type="RuleBase" id="RU363044"/>
    </source>
</evidence>
<name>A0A2N9J7N2_FAGSY</name>
<proteinExistence type="inferred from homology"/>
<dbReference type="CDD" id="cd18809">
    <property type="entry name" value="SF1_C_RecD"/>
    <property type="match status" value="1"/>
</dbReference>
<feature type="domain" description="DNA helicase Pif1-like DEAD-box helicase" evidence="3">
    <location>
        <begin position="906"/>
        <end position="1124"/>
    </location>
</feature>
<comment type="similarity">
    <text evidence="1">Belongs to the helicase family.</text>
</comment>
<dbReference type="Gene3D" id="3.40.50.300">
    <property type="entry name" value="P-loop containing nucleotide triphosphate hydrolases"/>
    <property type="match status" value="1"/>
</dbReference>
<dbReference type="InterPro" id="IPR010285">
    <property type="entry name" value="DNA_helicase_pif1-like_DEAD"/>
</dbReference>
<dbReference type="Pfam" id="PF05970">
    <property type="entry name" value="PIF1"/>
    <property type="match status" value="1"/>
</dbReference>
<evidence type="ECO:0000313" key="6">
    <source>
        <dbReference type="EMBL" id="SPD32645.1"/>
    </source>
</evidence>
<dbReference type="GO" id="GO:0016887">
    <property type="term" value="F:ATP hydrolysis activity"/>
    <property type="evidence" value="ECO:0007669"/>
    <property type="project" value="RHEA"/>
</dbReference>
<feature type="domain" description="Helitron helicase-like" evidence="4">
    <location>
        <begin position="370"/>
        <end position="511"/>
    </location>
</feature>
<feature type="compositionally biased region" description="Basic and acidic residues" evidence="2">
    <location>
        <begin position="112"/>
        <end position="127"/>
    </location>
</feature>
<keyword evidence="1" id="KW-0347">Helicase</keyword>
<evidence type="ECO:0000259" key="3">
    <source>
        <dbReference type="Pfam" id="PF05970"/>
    </source>
</evidence>
<keyword evidence="1" id="KW-0378">Hydrolase</keyword>
<keyword evidence="1" id="KW-0233">DNA recombination</keyword>
<protein>
    <recommendedName>
        <fullName evidence="1">ATP-dependent DNA helicase</fullName>
        <ecNumber evidence="1">5.6.2.3</ecNumber>
    </recommendedName>
</protein>
<dbReference type="GO" id="GO:0005524">
    <property type="term" value="F:ATP binding"/>
    <property type="evidence" value="ECO:0007669"/>
    <property type="project" value="UniProtKB-KW"/>
</dbReference>
<comment type="catalytic activity">
    <reaction evidence="1">
        <text>ATP + H2O = ADP + phosphate + H(+)</text>
        <dbReference type="Rhea" id="RHEA:13065"/>
        <dbReference type="ChEBI" id="CHEBI:15377"/>
        <dbReference type="ChEBI" id="CHEBI:15378"/>
        <dbReference type="ChEBI" id="CHEBI:30616"/>
        <dbReference type="ChEBI" id="CHEBI:43474"/>
        <dbReference type="ChEBI" id="CHEBI:456216"/>
        <dbReference type="EC" id="5.6.2.3"/>
    </reaction>
</comment>
<dbReference type="GO" id="GO:0043139">
    <property type="term" value="F:5'-3' DNA helicase activity"/>
    <property type="evidence" value="ECO:0007669"/>
    <property type="project" value="UniProtKB-EC"/>
</dbReference>
<feature type="domain" description="DNA helicase Pif1-like 2B" evidence="5">
    <location>
        <begin position="1218"/>
        <end position="1264"/>
    </location>
</feature>
<dbReference type="GO" id="GO:0000723">
    <property type="term" value="P:telomere maintenance"/>
    <property type="evidence" value="ECO:0007669"/>
    <property type="project" value="InterPro"/>
</dbReference>
<dbReference type="GO" id="GO:0006281">
    <property type="term" value="P:DNA repair"/>
    <property type="evidence" value="ECO:0007669"/>
    <property type="project" value="UniProtKB-KW"/>
</dbReference>
<accession>A0A2N9J7N2</accession>
<evidence type="ECO:0000259" key="5">
    <source>
        <dbReference type="Pfam" id="PF21530"/>
    </source>
</evidence>
<dbReference type="EC" id="5.6.2.3" evidence="1"/>
<dbReference type="InterPro" id="IPR049163">
    <property type="entry name" value="Pif1-like_2B_dom"/>
</dbReference>
<organism evidence="6">
    <name type="scientific">Fagus sylvatica</name>
    <name type="common">Beechnut</name>
    <dbReference type="NCBI Taxonomy" id="28930"/>
    <lineage>
        <taxon>Eukaryota</taxon>
        <taxon>Viridiplantae</taxon>
        <taxon>Streptophyta</taxon>
        <taxon>Embryophyta</taxon>
        <taxon>Tracheophyta</taxon>
        <taxon>Spermatophyta</taxon>
        <taxon>Magnoliopsida</taxon>
        <taxon>eudicotyledons</taxon>
        <taxon>Gunneridae</taxon>
        <taxon>Pentapetalae</taxon>
        <taxon>rosids</taxon>
        <taxon>fabids</taxon>
        <taxon>Fagales</taxon>
        <taxon>Fagaceae</taxon>
        <taxon>Fagus</taxon>
    </lineage>
</organism>
<feature type="region of interest" description="Disordered" evidence="2">
    <location>
        <begin position="107"/>
        <end position="134"/>
    </location>
</feature>